<evidence type="ECO:0000313" key="13">
    <source>
        <dbReference type="EMBL" id="EPR79639.1"/>
    </source>
</evidence>
<dbReference type="InterPro" id="IPR000629">
    <property type="entry name" value="RNA-helicase_DEAD-box_CS"/>
</dbReference>
<comment type="caution">
    <text evidence="13">The sequence shown here is derived from an EMBL/GenBank/DDBJ whole genome shotgun (WGS) entry which is preliminary data.</text>
</comment>
<keyword evidence="8 10" id="KW-0694">RNA-binding</keyword>
<keyword evidence="3" id="KW-0698">rRNA processing</keyword>
<keyword evidence="6 9" id="KW-0347">Helicase</keyword>
<dbReference type="GO" id="GO:0006364">
    <property type="term" value="P:rRNA processing"/>
    <property type="evidence" value="ECO:0007669"/>
    <property type="project" value="UniProtKB-KW"/>
</dbReference>
<dbReference type="Proteomes" id="UP000014978">
    <property type="component" value="Unassembled WGS sequence"/>
</dbReference>
<keyword evidence="5 9" id="KW-0378">Hydrolase</keyword>
<feature type="domain" description="Helicase C-terminal" evidence="12">
    <location>
        <begin position="236"/>
        <end position="383"/>
    </location>
</feature>
<keyword evidence="2" id="KW-0690">Ribosome biogenesis</keyword>
<dbReference type="VEuPathDB" id="MicrosporidiaDB:SLOPH_259"/>
<evidence type="ECO:0000256" key="9">
    <source>
        <dbReference type="RuleBase" id="RU000492"/>
    </source>
</evidence>
<evidence type="ECO:0000256" key="1">
    <source>
        <dbReference type="ARBA" id="ARBA00004604"/>
    </source>
</evidence>
<dbReference type="SMART" id="SM00487">
    <property type="entry name" value="DEXDc"/>
    <property type="match status" value="1"/>
</dbReference>
<comment type="domain">
    <text evidence="10">The Q motif is unique to and characteristic of the DEAD box family of RNA helicases and controls ATP binding and hydrolysis.</text>
</comment>
<accession>S7XKR7</accession>
<dbReference type="SUPFAM" id="SSF52540">
    <property type="entry name" value="P-loop containing nucleoside triphosphate hydrolases"/>
    <property type="match status" value="1"/>
</dbReference>
<dbReference type="InterPro" id="IPR027417">
    <property type="entry name" value="P-loop_NTPase"/>
</dbReference>
<dbReference type="SMART" id="SM00490">
    <property type="entry name" value="HELICc"/>
    <property type="match status" value="1"/>
</dbReference>
<organism evidence="13 14">
    <name type="scientific">Spraguea lophii (strain 42_110)</name>
    <name type="common">Microsporidian parasite</name>
    <dbReference type="NCBI Taxonomy" id="1358809"/>
    <lineage>
        <taxon>Eukaryota</taxon>
        <taxon>Fungi</taxon>
        <taxon>Fungi incertae sedis</taxon>
        <taxon>Microsporidia</taxon>
        <taxon>Spragueidae</taxon>
        <taxon>Spraguea</taxon>
    </lineage>
</organism>
<name>S7XKR7_SPRLO</name>
<dbReference type="InterPro" id="IPR014001">
    <property type="entry name" value="Helicase_ATP-bd"/>
</dbReference>
<reference evidence="14" key="1">
    <citation type="journal article" date="2013" name="PLoS Genet.">
        <title>The genome of Spraguea lophii and the basis of host-microsporidian interactions.</title>
        <authorList>
            <person name="Campbell S.E."/>
            <person name="Williams T.A."/>
            <person name="Yousuf A."/>
            <person name="Soanes D.M."/>
            <person name="Paszkiewicz K.H."/>
            <person name="Williams B.A.P."/>
        </authorList>
    </citation>
    <scope>NUCLEOTIDE SEQUENCE [LARGE SCALE GENOMIC DNA]</scope>
    <source>
        <strain evidence="14">42_110</strain>
    </source>
</reference>
<dbReference type="OMA" id="MPNEKEY"/>
<evidence type="ECO:0000256" key="7">
    <source>
        <dbReference type="ARBA" id="ARBA00022840"/>
    </source>
</evidence>
<dbReference type="InterPro" id="IPR001650">
    <property type="entry name" value="Helicase_C-like"/>
</dbReference>
<dbReference type="GO" id="GO:0005730">
    <property type="term" value="C:nucleolus"/>
    <property type="evidence" value="ECO:0007669"/>
    <property type="project" value="UniProtKB-SubCell"/>
</dbReference>
<evidence type="ECO:0000259" key="11">
    <source>
        <dbReference type="PROSITE" id="PS51192"/>
    </source>
</evidence>
<comment type="function">
    <text evidence="10">RNA helicase.</text>
</comment>
<dbReference type="GO" id="GO:0003724">
    <property type="term" value="F:RNA helicase activity"/>
    <property type="evidence" value="ECO:0007669"/>
    <property type="project" value="UniProtKB-EC"/>
</dbReference>
<keyword evidence="7 9" id="KW-0067">ATP-binding</keyword>
<dbReference type="SMART" id="SM01178">
    <property type="entry name" value="DUF4217"/>
    <property type="match status" value="1"/>
</dbReference>
<dbReference type="CDD" id="cd00268">
    <property type="entry name" value="DEADc"/>
    <property type="match status" value="1"/>
</dbReference>
<evidence type="ECO:0000256" key="5">
    <source>
        <dbReference type="ARBA" id="ARBA00022801"/>
    </source>
</evidence>
<feature type="domain" description="Helicase ATP-binding" evidence="11">
    <location>
        <begin position="34"/>
        <end position="211"/>
    </location>
</feature>
<proteinExistence type="inferred from homology"/>
<dbReference type="GO" id="GO:0003723">
    <property type="term" value="F:RNA binding"/>
    <property type="evidence" value="ECO:0007669"/>
    <property type="project" value="UniProtKB-UniRule"/>
</dbReference>
<dbReference type="PANTHER" id="PTHR24031">
    <property type="entry name" value="RNA HELICASE"/>
    <property type="match status" value="1"/>
</dbReference>
<protein>
    <recommendedName>
        <fullName evidence="10">ATP-dependent RNA helicase</fullName>
        <ecNumber evidence="10">3.6.4.13</ecNumber>
    </recommendedName>
</protein>
<dbReference type="AlphaFoldDB" id="S7XKR7"/>
<comment type="subcellular location">
    <subcellularLocation>
        <location evidence="1">Nucleus</location>
        <location evidence="1">Nucleolus</location>
    </subcellularLocation>
</comment>
<dbReference type="InParanoid" id="S7XKR7"/>
<dbReference type="STRING" id="1358809.S7XKR7"/>
<evidence type="ECO:0000256" key="3">
    <source>
        <dbReference type="ARBA" id="ARBA00022552"/>
    </source>
</evidence>
<sequence>MENNFENLRISQNTKNILQSNGFHIMTEIQSKSIPILLSKKDLIAQSSTGTGKTLSFVIPIVDALSDNKFIDSVIISPTRELATQTFNVFKMFTDNVSCCIGGLKEDKNLENNDKIDNINNQYEFNIDCSIIVGTPGKLQTIIKQNVKKFSKVKFLILDEADRLLDMGFKNIILGINKNFPSSKNTALFSATIDQSILALSKLSLRNPVTVKCESIMPEGLKIKYLVLKPFRKLGAMLSLLKKYKNIIVFFSTCAEVKYYTELFKILQEREITYMHGKMKQSERFLTLSKIGHDSILFCTDLAARGLDFEAVDLVIHFSVPVEPMNILHRSGRSARNGKQGESIILLMENEDKYISYLKVKHIEAKKYTDEIETISYSQINNIITKEIKEYALKAFISHIRAYKEHVLSILLSLKEINYDSLVALHFLEKIPGMDEIRGYNFKRFVKPPRELLSKEERIKKYKQIAKNREKKKLKHKKINKKLKEK</sequence>
<evidence type="ECO:0000256" key="2">
    <source>
        <dbReference type="ARBA" id="ARBA00022517"/>
    </source>
</evidence>
<evidence type="ECO:0000256" key="6">
    <source>
        <dbReference type="ARBA" id="ARBA00022806"/>
    </source>
</evidence>
<dbReference type="Pfam" id="PF13959">
    <property type="entry name" value="CTE_SPB4"/>
    <property type="match status" value="1"/>
</dbReference>
<evidence type="ECO:0000313" key="14">
    <source>
        <dbReference type="Proteomes" id="UP000014978"/>
    </source>
</evidence>
<dbReference type="PROSITE" id="PS51194">
    <property type="entry name" value="HELICASE_CTER"/>
    <property type="match status" value="1"/>
</dbReference>
<dbReference type="InterPro" id="IPR011545">
    <property type="entry name" value="DEAD/DEAH_box_helicase_dom"/>
</dbReference>
<dbReference type="CDD" id="cd18787">
    <property type="entry name" value="SF2_C_DEAD"/>
    <property type="match status" value="1"/>
</dbReference>
<dbReference type="GO" id="GO:0016887">
    <property type="term" value="F:ATP hydrolysis activity"/>
    <property type="evidence" value="ECO:0007669"/>
    <property type="project" value="RHEA"/>
</dbReference>
<dbReference type="FunCoup" id="S7XKR7">
    <property type="interactions" value="328"/>
</dbReference>
<keyword evidence="4 9" id="KW-0547">Nucleotide-binding</keyword>
<dbReference type="PROSITE" id="PS00039">
    <property type="entry name" value="DEAD_ATP_HELICASE"/>
    <property type="match status" value="1"/>
</dbReference>
<dbReference type="Pfam" id="PF00271">
    <property type="entry name" value="Helicase_C"/>
    <property type="match status" value="1"/>
</dbReference>
<evidence type="ECO:0000256" key="10">
    <source>
        <dbReference type="RuleBase" id="RU365068"/>
    </source>
</evidence>
<dbReference type="InterPro" id="IPR044742">
    <property type="entry name" value="DEAD/DEAH_RhlB"/>
</dbReference>
<dbReference type="Gene3D" id="3.40.50.300">
    <property type="entry name" value="P-loop containing nucleotide triphosphate hydrolases"/>
    <property type="match status" value="2"/>
</dbReference>
<gene>
    <name evidence="13" type="ORF">SLOPH_259</name>
</gene>
<comment type="catalytic activity">
    <reaction evidence="10">
        <text>ATP + H2O = ADP + phosphate + H(+)</text>
        <dbReference type="Rhea" id="RHEA:13065"/>
        <dbReference type="ChEBI" id="CHEBI:15377"/>
        <dbReference type="ChEBI" id="CHEBI:15378"/>
        <dbReference type="ChEBI" id="CHEBI:30616"/>
        <dbReference type="ChEBI" id="CHEBI:43474"/>
        <dbReference type="ChEBI" id="CHEBI:456216"/>
        <dbReference type="EC" id="3.6.4.13"/>
    </reaction>
</comment>
<evidence type="ECO:0000259" key="12">
    <source>
        <dbReference type="PROSITE" id="PS51194"/>
    </source>
</evidence>
<dbReference type="Pfam" id="PF00270">
    <property type="entry name" value="DEAD"/>
    <property type="match status" value="1"/>
</dbReference>
<keyword evidence="14" id="KW-1185">Reference proteome</keyword>
<dbReference type="EC" id="3.6.4.13" evidence="10"/>
<dbReference type="GO" id="GO:0005524">
    <property type="term" value="F:ATP binding"/>
    <property type="evidence" value="ECO:0007669"/>
    <property type="project" value="UniProtKB-UniRule"/>
</dbReference>
<dbReference type="HOGENOM" id="CLU_003041_1_3_1"/>
<comment type="similarity">
    <text evidence="9">Belongs to the DEAD box helicase family.</text>
</comment>
<dbReference type="OrthoDB" id="7396459at2759"/>
<dbReference type="EMBL" id="ATCN01000172">
    <property type="protein sequence ID" value="EPR79639.1"/>
    <property type="molecule type" value="Genomic_DNA"/>
</dbReference>
<evidence type="ECO:0000256" key="4">
    <source>
        <dbReference type="ARBA" id="ARBA00022741"/>
    </source>
</evidence>
<evidence type="ECO:0000256" key="8">
    <source>
        <dbReference type="ARBA" id="ARBA00022884"/>
    </source>
</evidence>
<dbReference type="PROSITE" id="PS51192">
    <property type="entry name" value="HELICASE_ATP_BIND_1"/>
    <property type="match status" value="1"/>
</dbReference>
<dbReference type="InterPro" id="IPR025313">
    <property type="entry name" value="SPB4-like_CTE"/>
</dbReference>